<evidence type="ECO:0000256" key="1">
    <source>
        <dbReference type="ARBA" id="ARBA00009125"/>
    </source>
</evidence>
<dbReference type="STRING" id="79929.MTBMA_c06800"/>
<dbReference type="InterPro" id="IPR016764">
    <property type="entry name" value="MeTrfase_MtxX_xsu"/>
</dbReference>
<reference evidence="4 5" key="2">
    <citation type="journal article" date="2010" name="J. Bacteriol.">
        <title>Complete genome sequence of Methanothermobacter marburgensis, a methanoarchaeon model organism.</title>
        <authorList>
            <person name="Liesegang H."/>
            <person name="Kaster A.K."/>
            <person name="Wiezer A."/>
            <person name="Goenrich M."/>
            <person name="Wollherr A."/>
            <person name="Seedorf H."/>
            <person name="Gottschalk G."/>
            <person name="Thauer R.K."/>
        </authorList>
    </citation>
    <scope>NUCLEOTIDE SEQUENCE [LARGE SCALE GENOMIC DNA]</scope>
    <source>
        <strain evidence="5">ATCC BAA-927 / DSM 2133 / JCM 14651 / NBRC 100331 / OCM 82 / Marburg</strain>
    </source>
</reference>
<name>D9PVM7_METTM</name>
<proteinExistence type="inferred from homology"/>
<gene>
    <name evidence="4" type="primary">mtxX</name>
    <name evidence="4" type="ordered locus">MTBMA_c06800</name>
</gene>
<dbReference type="EMBL" id="CP001710">
    <property type="protein sequence ID" value="ADL58275.1"/>
    <property type="molecule type" value="Genomic_DNA"/>
</dbReference>
<organism evidence="4 5">
    <name type="scientific">Methanothermobacter marburgensis (strain ATCC BAA-927 / DSM 2133 / JCM 14651 / NBRC 100331 / OCM 82 / Marburg)</name>
    <name type="common">Methanobacterium thermoautotrophicum</name>
    <dbReference type="NCBI Taxonomy" id="79929"/>
    <lineage>
        <taxon>Archaea</taxon>
        <taxon>Methanobacteriati</taxon>
        <taxon>Methanobacteriota</taxon>
        <taxon>Methanomada group</taxon>
        <taxon>Methanobacteria</taxon>
        <taxon>Methanobacteriales</taxon>
        <taxon>Methanobacteriaceae</taxon>
        <taxon>Methanothermobacter</taxon>
    </lineage>
</organism>
<reference key="1">
    <citation type="submission" date="2009-08" db="EMBL/GenBank/DDBJ databases">
        <title>The genome sequence of Methanothermobacter marburgensis.</title>
        <authorList>
            <person name="Kaster A."/>
            <person name="Seedorf H."/>
            <person name="Goenrich M."/>
            <person name="Wiezer A."/>
            <person name="Liesegang H."/>
            <person name="Thauer R."/>
            <person name="Gottschalk G."/>
        </authorList>
    </citation>
    <scope>NUCLEOTIDE SEQUENCE</scope>
    <source>
        <strain>Marburg</strain>
    </source>
</reference>
<dbReference type="KEGG" id="mmg:MTBMA_c06800"/>
<dbReference type="PATRIC" id="fig|79929.8.peg.665"/>
<dbReference type="GeneID" id="77399460"/>
<keyword evidence="2 4" id="KW-0489">Methyltransferase</keyword>
<protein>
    <submittedName>
        <fullName evidence="4">Predicted methyltransferase, subunit X</fullName>
    </submittedName>
</protein>
<dbReference type="OrthoDB" id="53227at2157"/>
<dbReference type="PIRSF" id="PIRSF019709">
    <property type="entry name" value="Methyltransf_MtxX"/>
    <property type="match status" value="1"/>
</dbReference>
<dbReference type="GO" id="GO:0032259">
    <property type="term" value="P:methylation"/>
    <property type="evidence" value="ECO:0007669"/>
    <property type="project" value="UniProtKB-KW"/>
</dbReference>
<dbReference type="NCBIfam" id="TIGR03270">
    <property type="entry name" value="methan_mark_4"/>
    <property type="match status" value="1"/>
</dbReference>
<accession>D9PVM7</accession>
<dbReference type="PaxDb" id="79929-MTBMA_c06800"/>
<evidence type="ECO:0000256" key="2">
    <source>
        <dbReference type="ARBA" id="ARBA00022603"/>
    </source>
</evidence>
<sequence>MRIVAGAGENRNIERAASSVEFDVELIYSEDEFIERLRMGKDAYVRGSLPSASIMAELNNHGPLMRASWIETGKGSFFLAPVGIDEGETVIERLRIATAAGDFLMKTGTEPFIGIISGGRPGDLGRSPAVDSSIRDGELLASMVKDKYEVRHYHILIEEAVRDGCNVIIAPDGITGNLIFRSLVLVGTARSHGAVALGFNGIFVDTSRSQTTAGYRRALRFAHWLATSWRD</sequence>
<dbReference type="HOGENOM" id="CLU_086562_0_0_2"/>
<dbReference type="GO" id="GO:0008168">
    <property type="term" value="F:methyltransferase activity"/>
    <property type="evidence" value="ECO:0007669"/>
    <property type="project" value="UniProtKB-KW"/>
</dbReference>
<keyword evidence="3" id="KW-0808">Transferase</keyword>
<dbReference type="GeneID" id="9704388"/>
<dbReference type="RefSeq" id="WP_013295499.1">
    <property type="nucleotide sequence ID" value="NC_014408.1"/>
</dbReference>
<dbReference type="SUPFAM" id="SSF53659">
    <property type="entry name" value="Isocitrate/Isopropylmalate dehydrogenase-like"/>
    <property type="match status" value="1"/>
</dbReference>
<dbReference type="Proteomes" id="UP000000345">
    <property type="component" value="Chromosome"/>
</dbReference>
<evidence type="ECO:0000313" key="5">
    <source>
        <dbReference type="Proteomes" id="UP000000345"/>
    </source>
</evidence>
<dbReference type="AlphaFoldDB" id="D9PVM7"/>
<keyword evidence="5" id="KW-1185">Reference proteome</keyword>
<evidence type="ECO:0000256" key="3">
    <source>
        <dbReference type="ARBA" id="ARBA00022679"/>
    </source>
</evidence>
<evidence type="ECO:0000313" key="4">
    <source>
        <dbReference type="EMBL" id="ADL58275.1"/>
    </source>
</evidence>
<comment type="similarity">
    <text evidence="1">Belongs to the MtxX family.</text>
</comment>